<name>A0A8E2JXC3_9PEZI</name>
<evidence type="ECO:0000313" key="1">
    <source>
        <dbReference type="EMBL" id="OCL12632.1"/>
    </source>
</evidence>
<evidence type="ECO:0000313" key="2">
    <source>
        <dbReference type="Proteomes" id="UP000250140"/>
    </source>
</evidence>
<accession>A0A8E2JXC3</accession>
<keyword evidence="2" id="KW-1185">Reference proteome</keyword>
<proteinExistence type="predicted"/>
<dbReference type="Proteomes" id="UP000250140">
    <property type="component" value="Unassembled WGS sequence"/>
</dbReference>
<dbReference type="AlphaFoldDB" id="A0A8E2JXC3"/>
<protein>
    <submittedName>
        <fullName evidence="1">Uncharacterized protein</fullName>
    </submittedName>
</protein>
<organism evidence="1 2">
    <name type="scientific">Glonium stellatum</name>
    <dbReference type="NCBI Taxonomy" id="574774"/>
    <lineage>
        <taxon>Eukaryota</taxon>
        <taxon>Fungi</taxon>
        <taxon>Dikarya</taxon>
        <taxon>Ascomycota</taxon>
        <taxon>Pezizomycotina</taxon>
        <taxon>Dothideomycetes</taxon>
        <taxon>Pleosporomycetidae</taxon>
        <taxon>Gloniales</taxon>
        <taxon>Gloniaceae</taxon>
        <taxon>Glonium</taxon>
    </lineage>
</organism>
<gene>
    <name evidence="1" type="ORF">AOQ84DRAFT_227263</name>
</gene>
<sequence>MSTATALATRCLATTHSFRVRRDDLLRPIAVPTICFPVQPIHLASTNRREKKTAVQLPHLACAEEEEKQKTAAQRLPGDQHALYRTVLSCTVLRCAALRATAPHARTHRTNAGREIHMLSKPVA</sequence>
<dbReference type="EMBL" id="KV748849">
    <property type="protein sequence ID" value="OCL12632.1"/>
    <property type="molecule type" value="Genomic_DNA"/>
</dbReference>
<reference evidence="1 2" key="1">
    <citation type="journal article" date="2016" name="Nat. Commun.">
        <title>Ectomycorrhizal ecology is imprinted in the genome of the dominant symbiotic fungus Cenococcum geophilum.</title>
        <authorList>
            <consortium name="DOE Joint Genome Institute"/>
            <person name="Peter M."/>
            <person name="Kohler A."/>
            <person name="Ohm R.A."/>
            <person name="Kuo A."/>
            <person name="Krutzmann J."/>
            <person name="Morin E."/>
            <person name="Arend M."/>
            <person name="Barry K.W."/>
            <person name="Binder M."/>
            <person name="Choi C."/>
            <person name="Clum A."/>
            <person name="Copeland A."/>
            <person name="Grisel N."/>
            <person name="Haridas S."/>
            <person name="Kipfer T."/>
            <person name="LaButti K."/>
            <person name="Lindquist E."/>
            <person name="Lipzen A."/>
            <person name="Maire R."/>
            <person name="Meier B."/>
            <person name="Mihaltcheva S."/>
            <person name="Molinier V."/>
            <person name="Murat C."/>
            <person name="Poggeler S."/>
            <person name="Quandt C.A."/>
            <person name="Sperisen C."/>
            <person name="Tritt A."/>
            <person name="Tisserant E."/>
            <person name="Crous P.W."/>
            <person name="Henrissat B."/>
            <person name="Nehls U."/>
            <person name="Egli S."/>
            <person name="Spatafora J.W."/>
            <person name="Grigoriev I.V."/>
            <person name="Martin F.M."/>
        </authorList>
    </citation>
    <scope>NUCLEOTIDE SEQUENCE [LARGE SCALE GENOMIC DNA]</scope>
    <source>
        <strain evidence="1 2">CBS 207.34</strain>
    </source>
</reference>